<dbReference type="Proteomes" id="UP000255139">
    <property type="component" value="Unassembled WGS sequence"/>
</dbReference>
<dbReference type="GO" id="GO:0004140">
    <property type="term" value="F:dephospho-CoA kinase activity"/>
    <property type="evidence" value="ECO:0007669"/>
    <property type="project" value="UniProtKB-UniRule"/>
</dbReference>
<keyword evidence="5 6" id="KW-0173">Coenzyme A biosynthesis</keyword>
<proteinExistence type="inferred from homology"/>
<evidence type="ECO:0000256" key="2">
    <source>
        <dbReference type="ARBA" id="ARBA00022679"/>
    </source>
</evidence>
<evidence type="ECO:0000313" key="10">
    <source>
        <dbReference type="Proteomes" id="UP000029922"/>
    </source>
</evidence>
<dbReference type="InterPro" id="IPR001977">
    <property type="entry name" value="Depp_CoAkinase"/>
</dbReference>
<keyword evidence="11" id="KW-1185">Reference proteome</keyword>
<dbReference type="EMBL" id="UGJE01000002">
    <property type="protein sequence ID" value="STQ85410.1"/>
    <property type="molecule type" value="Genomic_DNA"/>
</dbReference>
<evidence type="ECO:0000256" key="3">
    <source>
        <dbReference type="ARBA" id="ARBA00022741"/>
    </source>
</evidence>
<comment type="subcellular location">
    <subcellularLocation>
        <location evidence="6">Cytoplasm</location>
    </subcellularLocation>
</comment>
<keyword evidence="4 6" id="KW-0067">ATP-binding</keyword>
<dbReference type="Pfam" id="PF01121">
    <property type="entry name" value="CoaE"/>
    <property type="match status" value="1"/>
</dbReference>
<comment type="function">
    <text evidence="6">Catalyzes the phosphorylation of the 3'-hydroxyl group of dephosphocoenzyme A to form coenzyme A.</text>
</comment>
<dbReference type="CDD" id="cd02022">
    <property type="entry name" value="DPCK"/>
    <property type="match status" value="1"/>
</dbReference>
<dbReference type="Proteomes" id="UP000029922">
    <property type="component" value="Unassembled WGS sequence"/>
</dbReference>
<evidence type="ECO:0000256" key="6">
    <source>
        <dbReference type="HAMAP-Rule" id="MF_00376"/>
    </source>
</evidence>
<dbReference type="SUPFAM" id="SSF52540">
    <property type="entry name" value="P-loop containing nucleoside triphosphate hydrolases"/>
    <property type="match status" value="1"/>
</dbReference>
<keyword evidence="6 8" id="KW-0418">Kinase</keyword>
<protein>
    <recommendedName>
        <fullName evidence="6 7">Dephospho-CoA kinase</fullName>
        <ecNumber evidence="6 7">2.7.1.24</ecNumber>
    </recommendedName>
    <alternativeName>
        <fullName evidence="6">Dephosphocoenzyme A kinase</fullName>
    </alternativeName>
</protein>
<dbReference type="AlphaFoldDB" id="A0A099TVF6"/>
<dbReference type="PANTHER" id="PTHR10695:SF46">
    <property type="entry name" value="BIFUNCTIONAL COENZYME A SYNTHASE-RELATED"/>
    <property type="match status" value="1"/>
</dbReference>
<dbReference type="RefSeq" id="WP_034557247.1">
    <property type="nucleotide sequence ID" value="NZ_FZML01000017.1"/>
</dbReference>
<evidence type="ECO:0000313" key="9">
    <source>
        <dbReference type="EMBL" id="TLD99023.1"/>
    </source>
</evidence>
<evidence type="ECO:0000256" key="1">
    <source>
        <dbReference type="ARBA" id="ARBA00009018"/>
    </source>
</evidence>
<evidence type="ECO:0000256" key="4">
    <source>
        <dbReference type="ARBA" id="ARBA00022840"/>
    </source>
</evidence>
<feature type="binding site" evidence="6">
    <location>
        <begin position="12"/>
        <end position="17"/>
    </location>
    <ligand>
        <name>ATP</name>
        <dbReference type="ChEBI" id="CHEBI:30616"/>
    </ligand>
</feature>
<dbReference type="InterPro" id="IPR027417">
    <property type="entry name" value="P-loop_NTPase"/>
</dbReference>
<evidence type="ECO:0000313" key="8">
    <source>
        <dbReference type="EMBL" id="STQ85410.1"/>
    </source>
</evidence>
<keyword evidence="2 6" id="KW-0808">Transferase</keyword>
<dbReference type="HAMAP" id="MF_00376">
    <property type="entry name" value="Dephospho_CoA_kinase"/>
    <property type="match status" value="1"/>
</dbReference>
<dbReference type="GO" id="GO:0015937">
    <property type="term" value="P:coenzyme A biosynthetic process"/>
    <property type="evidence" value="ECO:0007669"/>
    <property type="project" value="UniProtKB-UniRule"/>
</dbReference>
<dbReference type="OrthoDB" id="9812943at2"/>
<accession>A0A099TVF6</accession>
<comment type="similarity">
    <text evidence="1 6">Belongs to the CoaE family.</text>
</comment>
<reference evidence="9 10" key="1">
    <citation type="journal article" date="2014" name="Genome Announc.">
        <title>Draft genome sequences of eight enterohepatic helicobacter species isolated from both laboratory and wild rodents.</title>
        <authorList>
            <person name="Sheh A."/>
            <person name="Shen Z."/>
            <person name="Fox J.G."/>
        </authorList>
    </citation>
    <scope>NUCLEOTIDE SEQUENCE [LARGE SCALE GENOMIC DNA]</scope>
    <source>
        <strain evidence="9 10">ST1</strain>
    </source>
</reference>
<dbReference type="UniPathway" id="UPA00241">
    <property type="reaction ID" value="UER00356"/>
</dbReference>
<sequence length="202" mass="23503">MQYANILTGGIGCGKSTVAKLLELHGFQIIDADIISREAMNEKKDCIIQSFGDEIIESNEKSDEIIINRTKLGQIIFNDKNKKTLLEDILHPLIQSKILYQCNKIESKKVPYFVEIPLYFESRFEYKARYVICVYTTRENQIQRVQQRNNLCLEEAIKRVDSQIDIEIKKKKSDFIIENLSDLKSLQKNIESFLQSFLPLFS</sequence>
<evidence type="ECO:0000256" key="7">
    <source>
        <dbReference type="NCBIfam" id="TIGR00152"/>
    </source>
</evidence>
<dbReference type="EC" id="2.7.1.24" evidence="6 7"/>
<dbReference type="STRING" id="216.LS73_02945"/>
<evidence type="ECO:0000256" key="5">
    <source>
        <dbReference type="ARBA" id="ARBA00022993"/>
    </source>
</evidence>
<reference evidence="8 11" key="2">
    <citation type="submission" date="2018-06" db="EMBL/GenBank/DDBJ databases">
        <authorList>
            <consortium name="Pathogen Informatics"/>
            <person name="Doyle S."/>
        </authorList>
    </citation>
    <scope>NUCLEOTIDE SEQUENCE [LARGE SCALE GENOMIC DNA]</scope>
    <source>
        <strain evidence="8 11">NCTC12714</strain>
    </source>
</reference>
<name>A0A099TVF6_9HELI</name>
<comment type="pathway">
    <text evidence="6">Cofactor biosynthesis; coenzyme A biosynthesis; CoA from (R)-pantothenate: step 5/5.</text>
</comment>
<dbReference type="PANTHER" id="PTHR10695">
    <property type="entry name" value="DEPHOSPHO-COA KINASE-RELATED"/>
    <property type="match status" value="1"/>
</dbReference>
<keyword evidence="3 6" id="KW-0547">Nucleotide-binding</keyword>
<dbReference type="PROSITE" id="PS51219">
    <property type="entry name" value="DPCK"/>
    <property type="match status" value="1"/>
</dbReference>
<dbReference type="Gene3D" id="3.40.50.300">
    <property type="entry name" value="P-loop containing nucleotide triphosphate hydrolases"/>
    <property type="match status" value="1"/>
</dbReference>
<comment type="catalytic activity">
    <reaction evidence="6">
        <text>3'-dephospho-CoA + ATP = ADP + CoA + H(+)</text>
        <dbReference type="Rhea" id="RHEA:18245"/>
        <dbReference type="ChEBI" id="CHEBI:15378"/>
        <dbReference type="ChEBI" id="CHEBI:30616"/>
        <dbReference type="ChEBI" id="CHEBI:57287"/>
        <dbReference type="ChEBI" id="CHEBI:57328"/>
        <dbReference type="ChEBI" id="CHEBI:456216"/>
        <dbReference type="EC" id="2.7.1.24"/>
    </reaction>
</comment>
<dbReference type="GO" id="GO:0005524">
    <property type="term" value="F:ATP binding"/>
    <property type="evidence" value="ECO:0007669"/>
    <property type="project" value="UniProtKB-UniRule"/>
</dbReference>
<keyword evidence="6" id="KW-0963">Cytoplasm</keyword>
<organism evidence="8 11">
    <name type="scientific">Helicobacter muridarum</name>
    <dbReference type="NCBI Taxonomy" id="216"/>
    <lineage>
        <taxon>Bacteria</taxon>
        <taxon>Pseudomonadati</taxon>
        <taxon>Campylobacterota</taxon>
        <taxon>Epsilonproteobacteria</taxon>
        <taxon>Campylobacterales</taxon>
        <taxon>Helicobacteraceae</taxon>
        <taxon>Helicobacter</taxon>
    </lineage>
</organism>
<dbReference type="GO" id="GO:0005737">
    <property type="term" value="C:cytoplasm"/>
    <property type="evidence" value="ECO:0007669"/>
    <property type="project" value="UniProtKB-SubCell"/>
</dbReference>
<evidence type="ECO:0000313" key="11">
    <source>
        <dbReference type="Proteomes" id="UP000255139"/>
    </source>
</evidence>
<gene>
    <name evidence="6 8" type="primary">coaE</name>
    <name evidence="9" type="ORF">LS73_007935</name>
    <name evidence="8" type="ORF">NCTC12714_00195</name>
</gene>
<dbReference type="NCBIfam" id="TIGR00152">
    <property type="entry name" value="dephospho-CoA kinase"/>
    <property type="match status" value="1"/>
</dbReference>
<dbReference type="EMBL" id="JRPD02000021">
    <property type="protein sequence ID" value="TLD99023.1"/>
    <property type="molecule type" value="Genomic_DNA"/>
</dbReference>